<dbReference type="EMBL" id="JBJQND010000009">
    <property type="protein sequence ID" value="KAL3866145.1"/>
    <property type="molecule type" value="Genomic_DNA"/>
</dbReference>
<evidence type="ECO:0000256" key="1">
    <source>
        <dbReference type="SAM" id="MobiDB-lite"/>
    </source>
</evidence>
<feature type="compositionally biased region" description="Polar residues" evidence="1">
    <location>
        <begin position="7"/>
        <end position="20"/>
    </location>
</feature>
<reference evidence="2 3" key="1">
    <citation type="submission" date="2024-11" db="EMBL/GenBank/DDBJ databases">
        <title>Chromosome-level genome assembly of the freshwater bivalve Anodonta woodiana.</title>
        <authorList>
            <person name="Chen X."/>
        </authorList>
    </citation>
    <scope>NUCLEOTIDE SEQUENCE [LARGE SCALE GENOMIC DNA]</scope>
    <source>
        <strain evidence="2">MN2024</strain>
        <tissue evidence="2">Gills</tissue>
    </source>
</reference>
<organism evidence="2 3">
    <name type="scientific">Sinanodonta woodiana</name>
    <name type="common">Chinese pond mussel</name>
    <name type="synonym">Anodonta woodiana</name>
    <dbReference type="NCBI Taxonomy" id="1069815"/>
    <lineage>
        <taxon>Eukaryota</taxon>
        <taxon>Metazoa</taxon>
        <taxon>Spiralia</taxon>
        <taxon>Lophotrochozoa</taxon>
        <taxon>Mollusca</taxon>
        <taxon>Bivalvia</taxon>
        <taxon>Autobranchia</taxon>
        <taxon>Heteroconchia</taxon>
        <taxon>Palaeoheterodonta</taxon>
        <taxon>Unionida</taxon>
        <taxon>Unionoidea</taxon>
        <taxon>Unionidae</taxon>
        <taxon>Unioninae</taxon>
        <taxon>Sinanodonta</taxon>
    </lineage>
</organism>
<gene>
    <name evidence="2" type="ORF">ACJMK2_043474</name>
</gene>
<dbReference type="AlphaFoldDB" id="A0ABD3VXT0"/>
<keyword evidence="3" id="KW-1185">Reference proteome</keyword>
<feature type="compositionally biased region" description="Basic residues" evidence="1">
    <location>
        <begin position="88"/>
        <end position="99"/>
    </location>
</feature>
<feature type="region of interest" description="Disordered" evidence="1">
    <location>
        <begin position="323"/>
        <end position="354"/>
    </location>
</feature>
<accession>A0ABD3VXT0</accession>
<feature type="region of interest" description="Disordered" evidence="1">
    <location>
        <begin position="1"/>
        <end position="22"/>
    </location>
</feature>
<feature type="compositionally biased region" description="Acidic residues" evidence="1">
    <location>
        <begin position="271"/>
        <end position="284"/>
    </location>
</feature>
<dbReference type="Proteomes" id="UP001634394">
    <property type="component" value="Unassembled WGS sequence"/>
</dbReference>
<evidence type="ECO:0000313" key="3">
    <source>
        <dbReference type="Proteomes" id="UP001634394"/>
    </source>
</evidence>
<proteinExistence type="predicted"/>
<feature type="region of interest" description="Disordered" evidence="1">
    <location>
        <begin position="258"/>
        <end position="289"/>
    </location>
</feature>
<protein>
    <submittedName>
        <fullName evidence="2">Uncharacterized protein</fullName>
    </submittedName>
</protein>
<sequence>MSYGSLYFQSEHSNQTTSKISRMKQEYDRRLVHYERGFDVNVSRIENRDRGLRESMLAYTERMRSITDSRRDGIQPDPLFVRAKHIPRYPQGGHRRRRPMSLDELIGRDKDQRPQAAKLERRPLSERDVKTEEKTKNSDALSQSASVLLPALPERLKNTGSSVQVSFVSASDLYGIVDFSLKSKGTRQDSIQILRMEREAALAAENSDSVVSSSSKFVNKSPRMDDSDAKSSVISLPQIDITGKGIDGKTGVQKVGCEVEEKKSSTNNGGETDENEDESDDSGDDIDHIKSKATLGKINILRLRPKRAKRMRLQIPNLGAIPEDEVLSGNKSSQDLKGKRMISPPPSKQSSKSIAYGRPSILSIIPENEASILSDSRLLRSQRNEYRTIPHLLDYMPGKSTRRILMKDDGDVRIEVTQCPPKQDFLSLKMKAQKRFKKLIYLRDVPDRHSQLPRV</sequence>
<feature type="compositionally biased region" description="Basic and acidic residues" evidence="1">
    <location>
        <begin position="105"/>
        <end position="137"/>
    </location>
</feature>
<evidence type="ECO:0000313" key="2">
    <source>
        <dbReference type="EMBL" id="KAL3866145.1"/>
    </source>
</evidence>
<name>A0ABD3VXT0_SINWO</name>
<feature type="region of interest" description="Disordered" evidence="1">
    <location>
        <begin position="88"/>
        <end position="142"/>
    </location>
</feature>
<comment type="caution">
    <text evidence="2">The sequence shown here is derived from an EMBL/GenBank/DDBJ whole genome shotgun (WGS) entry which is preliminary data.</text>
</comment>